<dbReference type="EMBL" id="JAGGMR010000001">
    <property type="protein sequence ID" value="MBP2193855.1"/>
    <property type="molecule type" value="Genomic_DNA"/>
</dbReference>
<sequence>MIGYRTSSELPLPAEWDRKAFYAYRYALVTLCGFLVLLLVLAGSLFGILFDDERPPLVVTVGFLPVLTAMTLGYLVNGWSLWPRTAVAAARLDGSAVQLPIRQQSRLGLIAAVAGGLYCLALGVFVLIAMVRANPQTGFLIFVVLAGVGALAIYLAYISHEPGVAANNTGIFLTPDRIITEFGSGPITVAWQDIAAIRAGSHKRAGGIVWTPRVNTIAVLLGAGNTTTTEDPRFQGSGYLAYELTHKQLATDPTRVFHLLRFYLRNPALRYELGTQAGVERFRCGGYDSTPE</sequence>
<feature type="transmembrane region" description="Helical" evidence="1">
    <location>
        <begin position="56"/>
        <end position="76"/>
    </location>
</feature>
<protein>
    <recommendedName>
        <fullName evidence="4">Transmembrane protein</fullName>
    </recommendedName>
</protein>
<name>A0ABS4QQ92_9NOCA</name>
<keyword evidence="3" id="KW-1185">Reference proteome</keyword>
<gene>
    <name evidence="2" type="ORF">BJ987_006756</name>
</gene>
<accession>A0ABS4QQ92</accession>
<feature type="transmembrane region" description="Helical" evidence="1">
    <location>
        <begin position="26"/>
        <end position="50"/>
    </location>
</feature>
<comment type="caution">
    <text evidence="2">The sequence shown here is derived from an EMBL/GenBank/DDBJ whole genome shotgun (WGS) entry which is preliminary data.</text>
</comment>
<evidence type="ECO:0000313" key="2">
    <source>
        <dbReference type="EMBL" id="MBP2193855.1"/>
    </source>
</evidence>
<keyword evidence="1" id="KW-0472">Membrane</keyword>
<organism evidence="2 3">
    <name type="scientific">Nocardia goodfellowii</name>
    <dbReference type="NCBI Taxonomy" id="882446"/>
    <lineage>
        <taxon>Bacteria</taxon>
        <taxon>Bacillati</taxon>
        <taxon>Actinomycetota</taxon>
        <taxon>Actinomycetes</taxon>
        <taxon>Mycobacteriales</taxon>
        <taxon>Nocardiaceae</taxon>
        <taxon>Nocardia</taxon>
    </lineage>
</organism>
<proteinExistence type="predicted"/>
<keyword evidence="1" id="KW-1133">Transmembrane helix</keyword>
<evidence type="ECO:0000256" key="1">
    <source>
        <dbReference type="SAM" id="Phobius"/>
    </source>
</evidence>
<evidence type="ECO:0000313" key="3">
    <source>
        <dbReference type="Proteomes" id="UP001519325"/>
    </source>
</evidence>
<evidence type="ECO:0008006" key="4">
    <source>
        <dbReference type="Google" id="ProtNLM"/>
    </source>
</evidence>
<dbReference type="Proteomes" id="UP001519325">
    <property type="component" value="Unassembled WGS sequence"/>
</dbReference>
<dbReference type="RefSeq" id="WP_209897056.1">
    <property type="nucleotide sequence ID" value="NZ_JAGGMR010000001.1"/>
</dbReference>
<reference evidence="2 3" key="1">
    <citation type="submission" date="2021-03" db="EMBL/GenBank/DDBJ databases">
        <title>Sequencing the genomes of 1000 actinobacteria strains.</title>
        <authorList>
            <person name="Klenk H.-P."/>
        </authorList>
    </citation>
    <scope>NUCLEOTIDE SEQUENCE [LARGE SCALE GENOMIC DNA]</scope>
    <source>
        <strain evidence="2 3">DSM 45516</strain>
    </source>
</reference>
<feature type="transmembrane region" description="Helical" evidence="1">
    <location>
        <begin position="137"/>
        <end position="157"/>
    </location>
</feature>
<keyword evidence="1" id="KW-0812">Transmembrane</keyword>
<feature type="transmembrane region" description="Helical" evidence="1">
    <location>
        <begin position="107"/>
        <end position="131"/>
    </location>
</feature>